<feature type="compositionally biased region" description="Low complexity" evidence="1">
    <location>
        <begin position="164"/>
        <end position="176"/>
    </location>
</feature>
<dbReference type="Proteomes" id="UP000054485">
    <property type="component" value="Unassembled WGS sequence"/>
</dbReference>
<protein>
    <submittedName>
        <fullName evidence="2">Uncharacterized protein</fullName>
    </submittedName>
</protein>
<evidence type="ECO:0000313" key="2">
    <source>
        <dbReference type="EMBL" id="KIK34566.1"/>
    </source>
</evidence>
<organism evidence="2 3">
    <name type="scientific">Suillus luteus UH-Slu-Lm8-n1</name>
    <dbReference type="NCBI Taxonomy" id="930992"/>
    <lineage>
        <taxon>Eukaryota</taxon>
        <taxon>Fungi</taxon>
        <taxon>Dikarya</taxon>
        <taxon>Basidiomycota</taxon>
        <taxon>Agaricomycotina</taxon>
        <taxon>Agaricomycetes</taxon>
        <taxon>Agaricomycetidae</taxon>
        <taxon>Boletales</taxon>
        <taxon>Suillineae</taxon>
        <taxon>Suillaceae</taxon>
        <taxon>Suillus</taxon>
    </lineage>
</organism>
<dbReference type="EMBL" id="KN835734">
    <property type="protein sequence ID" value="KIK34566.1"/>
    <property type="molecule type" value="Genomic_DNA"/>
</dbReference>
<feature type="compositionally biased region" description="Basic and acidic residues" evidence="1">
    <location>
        <begin position="152"/>
        <end position="163"/>
    </location>
</feature>
<dbReference type="OrthoDB" id="2658500at2759"/>
<reference evidence="2 3" key="1">
    <citation type="submission" date="2014-04" db="EMBL/GenBank/DDBJ databases">
        <authorList>
            <consortium name="DOE Joint Genome Institute"/>
            <person name="Kuo A."/>
            <person name="Ruytinx J."/>
            <person name="Rineau F."/>
            <person name="Colpaert J."/>
            <person name="Kohler A."/>
            <person name="Nagy L.G."/>
            <person name="Floudas D."/>
            <person name="Copeland A."/>
            <person name="Barry K.W."/>
            <person name="Cichocki N."/>
            <person name="Veneault-Fourrey C."/>
            <person name="LaButti K."/>
            <person name="Lindquist E.A."/>
            <person name="Lipzen A."/>
            <person name="Lundell T."/>
            <person name="Morin E."/>
            <person name="Murat C."/>
            <person name="Sun H."/>
            <person name="Tunlid A."/>
            <person name="Henrissat B."/>
            <person name="Grigoriev I.V."/>
            <person name="Hibbett D.S."/>
            <person name="Martin F."/>
            <person name="Nordberg H.P."/>
            <person name="Cantor M.N."/>
            <person name="Hua S.X."/>
        </authorList>
    </citation>
    <scope>NUCLEOTIDE SEQUENCE [LARGE SCALE GENOMIC DNA]</scope>
    <source>
        <strain evidence="2 3">UH-Slu-Lm8-n1</strain>
    </source>
</reference>
<feature type="region of interest" description="Disordered" evidence="1">
    <location>
        <begin position="119"/>
        <end position="214"/>
    </location>
</feature>
<sequence>MSYCGLLHPAINGDGFYLQWSRSSSNPPHLYILIMYFAKLDHSLQHIVLQHNLPVETMFERWLKKRGETNDPDAWRELDGIPCIVGGLAVLLGKLEAPPLQRARGYTTLRFVSAESLPTPSRTTYSLSNPSLAKTPVQSSWPPVGLSSSGNRLDRKGLRRLEFTDTSSDTSSYTSPEPSPAPVSDAPRPRPGPASLSHASCTLHPRPRPARVSCTPRPCPCPASLRRPGLAPVALSPAPCPQRLKLCVEVPLAPLSWRSAFNPALLPLCKPNIDELIPDISCLGQASQYSDGATHEEDEVEVDELFGTQGSKVVCAV</sequence>
<keyword evidence="3" id="KW-1185">Reference proteome</keyword>
<feature type="compositionally biased region" description="Polar residues" evidence="1">
    <location>
        <begin position="119"/>
        <end position="151"/>
    </location>
</feature>
<gene>
    <name evidence="2" type="ORF">CY34DRAFT_17626</name>
</gene>
<evidence type="ECO:0000313" key="3">
    <source>
        <dbReference type="Proteomes" id="UP000054485"/>
    </source>
</evidence>
<accession>A0A0C9ZYN3</accession>
<dbReference type="AlphaFoldDB" id="A0A0C9ZYN3"/>
<reference evidence="3" key="2">
    <citation type="submission" date="2015-01" db="EMBL/GenBank/DDBJ databases">
        <title>Evolutionary Origins and Diversification of the Mycorrhizal Mutualists.</title>
        <authorList>
            <consortium name="DOE Joint Genome Institute"/>
            <consortium name="Mycorrhizal Genomics Consortium"/>
            <person name="Kohler A."/>
            <person name="Kuo A."/>
            <person name="Nagy L.G."/>
            <person name="Floudas D."/>
            <person name="Copeland A."/>
            <person name="Barry K.W."/>
            <person name="Cichocki N."/>
            <person name="Veneault-Fourrey C."/>
            <person name="LaButti K."/>
            <person name="Lindquist E.A."/>
            <person name="Lipzen A."/>
            <person name="Lundell T."/>
            <person name="Morin E."/>
            <person name="Murat C."/>
            <person name="Riley R."/>
            <person name="Ohm R."/>
            <person name="Sun H."/>
            <person name="Tunlid A."/>
            <person name="Henrissat B."/>
            <person name="Grigoriev I.V."/>
            <person name="Hibbett D.S."/>
            <person name="Martin F."/>
        </authorList>
    </citation>
    <scope>NUCLEOTIDE SEQUENCE [LARGE SCALE GENOMIC DNA]</scope>
    <source>
        <strain evidence="3">UH-Slu-Lm8-n1</strain>
    </source>
</reference>
<dbReference type="InParanoid" id="A0A0C9ZYN3"/>
<evidence type="ECO:0000256" key="1">
    <source>
        <dbReference type="SAM" id="MobiDB-lite"/>
    </source>
</evidence>
<name>A0A0C9ZYN3_9AGAM</name>
<proteinExistence type="predicted"/>
<dbReference type="HOGENOM" id="CLU_877656_0_0_1"/>